<reference evidence="1" key="1">
    <citation type="submission" date="2020-01" db="EMBL/GenBank/DDBJ databases">
        <title>Insect and environment-associated Actinomycetes.</title>
        <authorList>
            <person name="Currrie C."/>
            <person name="Chevrette M."/>
            <person name="Carlson C."/>
            <person name="Stubbendieck R."/>
            <person name="Wendt-Pienkowski E."/>
        </authorList>
    </citation>
    <scope>NUCLEOTIDE SEQUENCE</scope>
    <source>
        <strain evidence="1">SID7499</strain>
    </source>
</reference>
<protein>
    <submittedName>
        <fullName evidence="1">Uncharacterized protein</fullName>
    </submittedName>
</protein>
<gene>
    <name evidence="1" type="ORF">G3M58_39400</name>
</gene>
<organism evidence="1">
    <name type="scientific">Streptomyces sp. SID7499</name>
    <dbReference type="NCBI Taxonomy" id="2706086"/>
    <lineage>
        <taxon>Bacteria</taxon>
        <taxon>Bacillati</taxon>
        <taxon>Actinomycetota</taxon>
        <taxon>Actinomycetes</taxon>
        <taxon>Kitasatosporales</taxon>
        <taxon>Streptomycetaceae</taxon>
        <taxon>Streptomyces</taxon>
    </lineage>
</organism>
<feature type="non-terminal residue" evidence="1">
    <location>
        <position position="1"/>
    </location>
</feature>
<dbReference type="EMBL" id="JAAGMN010004165">
    <property type="protein sequence ID" value="NEE12511.1"/>
    <property type="molecule type" value="Genomic_DNA"/>
</dbReference>
<comment type="caution">
    <text evidence="1">The sequence shown here is derived from an EMBL/GenBank/DDBJ whole genome shotgun (WGS) entry which is preliminary data.</text>
</comment>
<accession>A0A6G3X448</accession>
<name>A0A6G3X448_9ACTN</name>
<evidence type="ECO:0000313" key="1">
    <source>
        <dbReference type="EMBL" id="NEE12511.1"/>
    </source>
</evidence>
<feature type="non-terminal residue" evidence="1">
    <location>
        <position position="76"/>
    </location>
</feature>
<proteinExistence type="predicted"/>
<sequence length="76" mass="8559">RTGTARTPGRLAADARDRLGRFRRQGTARDLDLGIALLTEAVEVERRRPDRSRLFADLAAALAERWEARRLGEDLS</sequence>
<dbReference type="AlphaFoldDB" id="A0A6G3X448"/>